<feature type="region of interest" description="Disordered" evidence="1">
    <location>
        <begin position="1"/>
        <end position="33"/>
    </location>
</feature>
<dbReference type="AlphaFoldDB" id="A0A147B8U1"/>
<proteinExistence type="predicted"/>
<dbReference type="EMBL" id="GEIB01000844">
    <property type="protein sequence ID" value="JAR87174.1"/>
    <property type="molecule type" value="Transcribed_RNA"/>
</dbReference>
<feature type="non-terminal residue" evidence="2">
    <location>
        <position position="203"/>
    </location>
</feature>
<feature type="compositionally biased region" description="Polar residues" evidence="1">
    <location>
        <begin position="1"/>
        <end position="13"/>
    </location>
</feature>
<evidence type="ECO:0000313" key="2">
    <source>
        <dbReference type="EMBL" id="JAR87174.1"/>
    </source>
</evidence>
<sequence>MSEVSMSYSIPSSTDEDDTKNAWSNSSSHHGRRNDDVSVVKMEYSIHGSPWYISSASSSLIVMLTSCAGSVLMLLGSSTTLERREVFFLGSGLAKASVWCCTVVPFCAVCSAKGFFFPERALAALGRGCGGVASRARLRFFCPFLMLLGSSTTLERREVFFLGSGLAKASVWCCTVVPFCAVCSAKGFFFPERALAALGRGCG</sequence>
<evidence type="ECO:0000256" key="1">
    <source>
        <dbReference type="SAM" id="MobiDB-lite"/>
    </source>
</evidence>
<name>A0A147B8U1_9ACAR</name>
<accession>A0A147B8U1</accession>
<organism evidence="2">
    <name type="scientific">Alectorobius mimon</name>
    <dbReference type="NCBI Taxonomy" id="360319"/>
    <lineage>
        <taxon>Eukaryota</taxon>
        <taxon>Metazoa</taxon>
        <taxon>Ecdysozoa</taxon>
        <taxon>Arthropoda</taxon>
        <taxon>Chelicerata</taxon>
        <taxon>Arachnida</taxon>
        <taxon>Acari</taxon>
        <taxon>Parasitiformes</taxon>
        <taxon>Ixodida</taxon>
        <taxon>Ixodoidea</taxon>
        <taxon>Argasidae</taxon>
        <taxon>Ornithodorinae</taxon>
        <taxon>Alectorobius</taxon>
    </lineage>
</organism>
<reference evidence="2" key="1">
    <citation type="submission" date="2016-03" db="EMBL/GenBank/DDBJ databases">
        <title>Gut transcriptome analysis on engorged females of Ornithodoros mimon (Acari: Argasidae) and phylogenetic inferences of soft ticks.</title>
        <authorList>
            <person name="Landulfo G.A."/>
            <person name="Giovanni D."/>
            <person name="Carvalho E."/>
            <person name="Junqueira-de-Azevedo I."/>
            <person name="Patane J."/>
            <person name="Mendoca R."/>
            <person name="Barros-Battesti D."/>
        </authorList>
    </citation>
    <scope>NUCLEOTIDE SEQUENCE</scope>
    <source>
        <strain evidence="2">Females</strain>
        <tissue evidence="2">Gut</tissue>
    </source>
</reference>
<protein>
    <submittedName>
        <fullName evidence="2">Uncharacterized protein</fullName>
    </submittedName>
</protein>